<evidence type="ECO:0000313" key="3">
    <source>
        <dbReference type="Proteomes" id="UP000245812"/>
    </source>
</evidence>
<proteinExistence type="predicted"/>
<evidence type="ECO:0000313" key="2">
    <source>
        <dbReference type="EMBL" id="PWK92060.1"/>
    </source>
</evidence>
<sequence length="230" mass="25541">MNATPILLAWSGGKDCLMALARLRADPRWRVVALLTTVDRGEQRVAMHHVRRAILAAQAEALGLPLLEVPMDWPGGNQAYEEAHRRALAEARMRWPGVRHCAFGDLFLEDVRDYRVRQLGLAEWRAVFPLWGEDTAALARRFVAEGHRAVLCCVDTQQLDAGYCGREYDGALLDALPAGVDPCGERGEFHTLSYGGPLFAHALRLRRGGTVLRDGRFQCTDFLPADAAPR</sequence>
<dbReference type="Proteomes" id="UP000245812">
    <property type="component" value="Unassembled WGS sequence"/>
</dbReference>
<dbReference type="SUPFAM" id="SSF52402">
    <property type="entry name" value="Adenine nucleotide alpha hydrolases-like"/>
    <property type="match status" value="1"/>
</dbReference>
<organism evidence="2 3">
    <name type="scientific">Fulvimonas soli</name>
    <dbReference type="NCBI Taxonomy" id="155197"/>
    <lineage>
        <taxon>Bacteria</taxon>
        <taxon>Pseudomonadati</taxon>
        <taxon>Pseudomonadota</taxon>
        <taxon>Gammaproteobacteria</taxon>
        <taxon>Lysobacterales</taxon>
        <taxon>Rhodanobacteraceae</taxon>
        <taxon>Fulvimonas</taxon>
    </lineage>
</organism>
<gene>
    <name evidence="2" type="ORF">C7456_103179</name>
</gene>
<dbReference type="RefSeq" id="WP_109722638.1">
    <property type="nucleotide sequence ID" value="NZ_QGHC01000003.1"/>
</dbReference>
<comment type="caution">
    <text evidence="2">The sequence shown here is derived from an EMBL/GenBank/DDBJ whole genome shotgun (WGS) entry which is preliminary data.</text>
</comment>
<feature type="domain" description="Diphthamide synthase" evidence="1">
    <location>
        <begin position="9"/>
        <end position="205"/>
    </location>
</feature>
<evidence type="ECO:0000259" key="1">
    <source>
        <dbReference type="Pfam" id="PF01902"/>
    </source>
</evidence>
<dbReference type="Gene3D" id="3.40.50.620">
    <property type="entry name" value="HUPs"/>
    <property type="match status" value="1"/>
</dbReference>
<dbReference type="CDD" id="cd01994">
    <property type="entry name" value="AANH_PF0828-like"/>
    <property type="match status" value="1"/>
</dbReference>
<dbReference type="Gene3D" id="3.90.1490.10">
    <property type="entry name" value="putative n-type atp pyrophosphatase, domain 2"/>
    <property type="match status" value="1"/>
</dbReference>
<keyword evidence="3" id="KW-1185">Reference proteome</keyword>
<reference evidence="2 3" key="1">
    <citation type="submission" date="2018-05" db="EMBL/GenBank/DDBJ databases">
        <title>Genomic Encyclopedia of Type Strains, Phase IV (KMG-IV): sequencing the most valuable type-strain genomes for metagenomic binning, comparative biology and taxonomic classification.</title>
        <authorList>
            <person name="Goeker M."/>
        </authorList>
    </citation>
    <scope>NUCLEOTIDE SEQUENCE [LARGE SCALE GENOMIC DNA]</scope>
    <source>
        <strain evidence="2 3">DSM 14263</strain>
    </source>
</reference>
<dbReference type="Pfam" id="PF01902">
    <property type="entry name" value="Diphthami_syn_2"/>
    <property type="match status" value="1"/>
</dbReference>
<name>A0A316IGY5_9GAMM</name>
<accession>A0A316IGY5</accession>
<dbReference type="EMBL" id="QGHC01000003">
    <property type="protein sequence ID" value="PWK92060.1"/>
    <property type="molecule type" value="Genomic_DNA"/>
</dbReference>
<dbReference type="InterPro" id="IPR014729">
    <property type="entry name" value="Rossmann-like_a/b/a_fold"/>
</dbReference>
<dbReference type="InterPro" id="IPR002761">
    <property type="entry name" value="Diphthami_syn_dom"/>
</dbReference>
<protein>
    <submittedName>
        <fullName evidence="2">Uncharacterized protein (TIGR00290 family)</fullName>
    </submittedName>
</protein>
<dbReference type="AlphaFoldDB" id="A0A316IGY5"/>